<evidence type="ECO:0000313" key="1">
    <source>
        <dbReference type="EMBL" id="KAA8649405.1"/>
    </source>
</evidence>
<proteinExistence type="predicted"/>
<dbReference type="GeneID" id="54328008"/>
<evidence type="ECO:0000313" key="2">
    <source>
        <dbReference type="Proteomes" id="UP000324241"/>
    </source>
</evidence>
<protein>
    <submittedName>
        <fullName evidence="1">Uncharacterized protein</fullName>
    </submittedName>
</protein>
<comment type="caution">
    <text evidence="1">The sequence shown here is derived from an EMBL/GenBank/DDBJ whole genome shotgun (WGS) entry which is preliminary data.</text>
</comment>
<sequence>MTLYDITGRETKKFLLESTKSEVLFELRTYGESEPEPEKWNLRGQLFQIYDQAGTETNFDYDFTSALVTHRGSLRSRTVQLWTGTTRDASCWTRTLTLRGRKKCSRPGHLLPESGRKYNLRYTYNDAGLPETIEANVRGKKRAAGDLLWETYVAGVDYNELSYATTVYFVNGHRTINEFDAVTLQLKIRRTLSHQTKGPLLKSSVPSMHTTHPATERRLRNSVVNPDVEYTYNPTYRLIESSGREQLGKGNDLQGGSSSPNALGAFQIFKAALDAPRGYRHKPLRRDLQVRLRPQLSLRPEPHRRRREPILDQDIGLVVIISTGLPGIRLATHLDAVAVEVDKDGVLVSYEEYSPYGSTFQMQDPQRPKRFRWASKSETKRAGFITWVQDITRPGSVAG</sequence>
<dbReference type="AlphaFoldDB" id="A0A5M9MQR5"/>
<dbReference type="VEuPathDB" id="FungiDB:EYZ11_012384"/>
<organism evidence="1 2">
    <name type="scientific">Aspergillus tanneri</name>
    <dbReference type="NCBI Taxonomy" id="1220188"/>
    <lineage>
        <taxon>Eukaryota</taxon>
        <taxon>Fungi</taxon>
        <taxon>Dikarya</taxon>
        <taxon>Ascomycota</taxon>
        <taxon>Pezizomycotina</taxon>
        <taxon>Eurotiomycetes</taxon>
        <taxon>Eurotiomycetidae</taxon>
        <taxon>Eurotiales</taxon>
        <taxon>Aspergillaceae</taxon>
        <taxon>Aspergillus</taxon>
        <taxon>Aspergillus subgen. Circumdati</taxon>
    </lineage>
</organism>
<accession>A0A5M9MQR5</accession>
<dbReference type="OrthoDB" id="5426877at2759"/>
<dbReference type="Gene3D" id="2.180.10.10">
    <property type="entry name" value="RHS repeat-associated core"/>
    <property type="match status" value="1"/>
</dbReference>
<gene>
    <name evidence="1" type="ORF">ATNIH1004_005306</name>
</gene>
<reference evidence="1 2" key="1">
    <citation type="submission" date="2019-08" db="EMBL/GenBank/DDBJ databases">
        <title>The genome sequence of a newly discovered highly antifungal drug resistant Aspergillus species, Aspergillus tanneri NIH 1004.</title>
        <authorList>
            <person name="Mounaud S."/>
            <person name="Singh I."/>
            <person name="Joardar V."/>
            <person name="Pakala S."/>
            <person name="Pakala S."/>
            <person name="Venepally P."/>
            <person name="Chung J.K."/>
            <person name="Losada L."/>
            <person name="Nierman W.C."/>
        </authorList>
    </citation>
    <scope>NUCLEOTIDE SEQUENCE [LARGE SCALE GENOMIC DNA]</scope>
    <source>
        <strain evidence="1 2">NIH1004</strain>
    </source>
</reference>
<dbReference type="Proteomes" id="UP000324241">
    <property type="component" value="Unassembled WGS sequence"/>
</dbReference>
<name>A0A5M9MQR5_9EURO</name>
<dbReference type="RefSeq" id="XP_033428766.1">
    <property type="nucleotide sequence ID" value="XM_033569960.1"/>
</dbReference>
<dbReference type="EMBL" id="QUQM01000003">
    <property type="protein sequence ID" value="KAA8649405.1"/>
    <property type="molecule type" value="Genomic_DNA"/>
</dbReference>